<dbReference type="OrthoDB" id="7260758at2"/>
<feature type="transmembrane region" description="Helical" evidence="6">
    <location>
        <begin position="244"/>
        <end position="262"/>
    </location>
</feature>
<feature type="transmembrane region" description="Helical" evidence="6">
    <location>
        <begin position="145"/>
        <end position="168"/>
    </location>
</feature>
<protein>
    <submittedName>
        <fullName evidence="7">Iron permease</fullName>
    </submittedName>
</protein>
<dbReference type="PANTHER" id="PTHR31632:SF2">
    <property type="entry name" value="PLASMA MEMBRANE IRON PERMEASE"/>
    <property type="match status" value="1"/>
</dbReference>
<gene>
    <name evidence="7" type="ORF">FHP25_21350</name>
</gene>
<feature type="transmembrane region" description="Helical" evidence="6">
    <location>
        <begin position="106"/>
        <end position="125"/>
    </location>
</feature>
<feature type="transmembrane region" description="Helical" evidence="6">
    <location>
        <begin position="68"/>
        <end position="86"/>
    </location>
</feature>
<comment type="subcellular location">
    <subcellularLocation>
        <location evidence="1">Membrane</location>
        <topology evidence="1">Multi-pass membrane protein</topology>
    </subcellularLocation>
</comment>
<dbReference type="AlphaFoldDB" id="A0A5C8PIY3"/>
<feature type="transmembrane region" description="Helical" evidence="6">
    <location>
        <begin position="6"/>
        <end position="26"/>
    </location>
</feature>
<dbReference type="GO" id="GO:0033573">
    <property type="term" value="C:high-affinity iron permease complex"/>
    <property type="evidence" value="ECO:0007669"/>
    <property type="project" value="InterPro"/>
</dbReference>
<dbReference type="GO" id="GO:0015093">
    <property type="term" value="F:ferrous iron transmembrane transporter activity"/>
    <property type="evidence" value="ECO:0007669"/>
    <property type="project" value="TreeGrafter"/>
</dbReference>
<dbReference type="Pfam" id="PF03239">
    <property type="entry name" value="FTR1"/>
    <property type="match status" value="1"/>
</dbReference>
<dbReference type="PANTHER" id="PTHR31632">
    <property type="entry name" value="IRON TRANSPORTER FTH1"/>
    <property type="match status" value="1"/>
</dbReference>
<feature type="transmembrane region" description="Helical" evidence="6">
    <location>
        <begin position="33"/>
        <end position="53"/>
    </location>
</feature>
<comment type="similarity">
    <text evidence="2">Belongs to the oxidase-dependent Fe transporter (OFeT) (TC 9.A.10.1) family.</text>
</comment>
<keyword evidence="4 6" id="KW-1133">Transmembrane helix</keyword>
<dbReference type="RefSeq" id="WP_147848997.1">
    <property type="nucleotide sequence ID" value="NZ_VDUZ01000025.1"/>
</dbReference>
<evidence type="ECO:0000256" key="3">
    <source>
        <dbReference type="ARBA" id="ARBA00022692"/>
    </source>
</evidence>
<keyword evidence="8" id="KW-1185">Reference proteome</keyword>
<keyword evidence="5 6" id="KW-0472">Membrane</keyword>
<feature type="transmembrane region" description="Helical" evidence="6">
    <location>
        <begin position="180"/>
        <end position="208"/>
    </location>
</feature>
<proteinExistence type="inferred from homology"/>
<name>A0A5C8PIY3_9HYPH</name>
<dbReference type="EMBL" id="VDUZ01000025">
    <property type="protein sequence ID" value="TXL73477.1"/>
    <property type="molecule type" value="Genomic_DNA"/>
</dbReference>
<evidence type="ECO:0000313" key="7">
    <source>
        <dbReference type="EMBL" id="TXL73477.1"/>
    </source>
</evidence>
<evidence type="ECO:0000256" key="5">
    <source>
        <dbReference type="ARBA" id="ARBA00023136"/>
    </source>
</evidence>
<keyword evidence="3 6" id="KW-0812">Transmembrane</keyword>
<reference evidence="7 8" key="1">
    <citation type="submission" date="2019-06" db="EMBL/GenBank/DDBJ databases">
        <title>New taxonomy in bacterial strain CC-CFT640, isolated from vineyard.</title>
        <authorList>
            <person name="Lin S.-Y."/>
            <person name="Tsai C.-F."/>
            <person name="Young C.-C."/>
        </authorList>
    </citation>
    <scope>NUCLEOTIDE SEQUENCE [LARGE SCALE GENOMIC DNA]</scope>
    <source>
        <strain evidence="7 8">CC-CFT640</strain>
    </source>
</reference>
<evidence type="ECO:0000256" key="4">
    <source>
        <dbReference type="ARBA" id="ARBA00022989"/>
    </source>
</evidence>
<comment type="caution">
    <text evidence="7">The sequence shown here is derived from an EMBL/GenBank/DDBJ whole genome shotgun (WGS) entry which is preliminary data.</text>
</comment>
<dbReference type="InterPro" id="IPR004923">
    <property type="entry name" value="FTR1/Fip1/EfeU"/>
</dbReference>
<evidence type="ECO:0000256" key="2">
    <source>
        <dbReference type="ARBA" id="ARBA00008333"/>
    </source>
</evidence>
<evidence type="ECO:0000256" key="6">
    <source>
        <dbReference type="SAM" id="Phobius"/>
    </source>
</evidence>
<dbReference type="Proteomes" id="UP000321638">
    <property type="component" value="Unassembled WGS sequence"/>
</dbReference>
<sequence>MSQVAVMVFREALEIVVVAALLLAATRGVPGRWLWAALGAGAGILGASIIAFFAEQLADAMAGSGQDIFQAFILLATAGLVAWTIAWMRSHGREIATQARDTGRRIAAGTAPRYLMATAIGVSILRDGTELAVFLVGAGVAGQQSMASVIAGFAIGIAGGVAVGILLYRGVMAASLGRVFNAVAALLAFLGAGLASQAIGILCGAGWLPSGLDPVWDTEDFLSQGSDLGRFLHTLLGYMSQPSATQLLTYGATLALVLWLGFRRLPPPAISR</sequence>
<organism evidence="7 8">
    <name type="scientific">Vineibacter terrae</name>
    <dbReference type="NCBI Taxonomy" id="2586908"/>
    <lineage>
        <taxon>Bacteria</taxon>
        <taxon>Pseudomonadati</taxon>
        <taxon>Pseudomonadota</taxon>
        <taxon>Alphaproteobacteria</taxon>
        <taxon>Hyphomicrobiales</taxon>
        <taxon>Vineibacter</taxon>
    </lineage>
</organism>
<evidence type="ECO:0000313" key="8">
    <source>
        <dbReference type="Proteomes" id="UP000321638"/>
    </source>
</evidence>
<evidence type="ECO:0000256" key="1">
    <source>
        <dbReference type="ARBA" id="ARBA00004141"/>
    </source>
</evidence>
<accession>A0A5C8PIY3</accession>